<keyword evidence="8" id="KW-1185">Reference proteome</keyword>
<feature type="transmembrane region" description="Helical" evidence="5">
    <location>
        <begin position="135"/>
        <end position="157"/>
    </location>
</feature>
<dbReference type="CDD" id="cd16917">
    <property type="entry name" value="HATPase_UhpB-NarQ-NarX-like"/>
    <property type="match status" value="1"/>
</dbReference>
<dbReference type="Pfam" id="PF04024">
    <property type="entry name" value="PspC"/>
    <property type="match status" value="1"/>
</dbReference>
<dbReference type="PANTHER" id="PTHR24421:SF61">
    <property type="entry name" value="OXYGEN SENSOR HISTIDINE KINASE NREB"/>
    <property type="match status" value="1"/>
</dbReference>
<dbReference type="InterPro" id="IPR007168">
    <property type="entry name" value="Phageshock_PspC_N"/>
</dbReference>
<proteinExistence type="predicted"/>
<feature type="compositionally biased region" description="Low complexity" evidence="4">
    <location>
        <begin position="25"/>
        <end position="36"/>
    </location>
</feature>
<reference evidence="7 8" key="1">
    <citation type="submission" date="2020-04" db="EMBL/GenBank/DDBJ databases">
        <title>CFH 90308 Microbacterium sp.</title>
        <authorList>
            <person name="Nie G."/>
            <person name="Ming H."/>
            <person name="Xia T."/>
        </authorList>
    </citation>
    <scope>NUCLEOTIDE SEQUENCE [LARGE SCALE GENOMIC DNA]</scope>
    <source>
        <strain evidence="7 8">CFH 90308</strain>
    </source>
</reference>
<sequence>MAAKRTTVPTTPSPAADALGGASGRVGPAAAGAPADSSDRRGRAETKRRAHDRTAGRQPGGVRPPLERPRACAVSGVSAGLAHHLGWPLWIVRAALVLLSLTWGMGALLYAWLWVFVPWAPAERDDDMPTRRVPVAWILTALSIAGVLATLVALGTWRAGDVAFGTVPPWVAAVIGTTALASAAGVWATLVDRRDPARGPRHETIVRITVTVVLVVVLFAQLTTLAGAGIAGFVIALVPLIGIALVYSSVLVDKWRELTGERVRRIREEQRAEMAAHLHDSVLQTLALIQNRSEASSDVARLARAQERELRAWLYDGDAPADSDLPTDLRDYGAALELDYPVRIDVVSAGLPAERASGEVAAASREAMLNAARHAGGDVSVYIEGNAHAVDVFVRDRGPGFDLESVPADRLGIRESIIGRMRRAGGSATIRGGAGGGTEVHLHFVNDTSAGKDPVSSGEVRRG</sequence>
<keyword evidence="5" id="KW-0472">Membrane</keyword>
<keyword evidence="5" id="KW-1133">Transmembrane helix</keyword>
<dbReference type="SUPFAM" id="SSF55874">
    <property type="entry name" value="ATPase domain of HSP90 chaperone/DNA topoisomerase II/histidine kinase"/>
    <property type="match status" value="1"/>
</dbReference>
<dbReference type="InterPro" id="IPR050482">
    <property type="entry name" value="Sensor_HK_TwoCompSys"/>
</dbReference>
<dbReference type="EMBL" id="JABACI010000002">
    <property type="protein sequence ID" value="NLP84157.1"/>
    <property type="molecule type" value="Genomic_DNA"/>
</dbReference>
<dbReference type="InterPro" id="IPR036890">
    <property type="entry name" value="HATPase_C_sf"/>
</dbReference>
<evidence type="ECO:0000259" key="6">
    <source>
        <dbReference type="Pfam" id="PF04024"/>
    </source>
</evidence>
<dbReference type="PANTHER" id="PTHR24421">
    <property type="entry name" value="NITRATE/NITRITE SENSOR PROTEIN NARX-RELATED"/>
    <property type="match status" value="1"/>
</dbReference>
<evidence type="ECO:0000256" key="3">
    <source>
        <dbReference type="ARBA" id="ARBA00023012"/>
    </source>
</evidence>
<evidence type="ECO:0000256" key="4">
    <source>
        <dbReference type="SAM" id="MobiDB-lite"/>
    </source>
</evidence>
<accession>A0ABX1KCD0</accession>
<feature type="compositionally biased region" description="Basic and acidic residues" evidence="4">
    <location>
        <begin position="37"/>
        <end position="55"/>
    </location>
</feature>
<keyword evidence="1" id="KW-0808">Transferase</keyword>
<evidence type="ECO:0000313" key="8">
    <source>
        <dbReference type="Proteomes" id="UP001429745"/>
    </source>
</evidence>
<dbReference type="Proteomes" id="UP001429745">
    <property type="component" value="Unassembled WGS sequence"/>
</dbReference>
<gene>
    <name evidence="7" type="ORF">HF576_09860</name>
</gene>
<evidence type="ECO:0000313" key="7">
    <source>
        <dbReference type="EMBL" id="NLP84157.1"/>
    </source>
</evidence>
<evidence type="ECO:0000256" key="2">
    <source>
        <dbReference type="ARBA" id="ARBA00022777"/>
    </source>
</evidence>
<organism evidence="7 8">
    <name type="scientific">Microbacterium salsuginis</name>
    <dbReference type="NCBI Taxonomy" id="2722803"/>
    <lineage>
        <taxon>Bacteria</taxon>
        <taxon>Bacillati</taxon>
        <taxon>Actinomycetota</taxon>
        <taxon>Actinomycetes</taxon>
        <taxon>Micrococcales</taxon>
        <taxon>Microbacteriaceae</taxon>
        <taxon>Microbacterium</taxon>
    </lineage>
</organism>
<feature type="transmembrane region" description="Helical" evidence="5">
    <location>
        <begin position="169"/>
        <end position="192"/>
    </location>
</feature>
<feature type="transmembrane region" description="Helical" evidence="5">
    <location>
        <begin position="228"/>
        <end position="252"/>
    </location>
</feature>
<keyword evidence="5" id="KW-0812">Transmembrane</keyword>
<dbReference type="Gene3D" id="3.30.565.10">
    <property type="entry name" value="Histidine kinase-like ATPase, C-terminal domain"/>
    <property type="match status" value="1"/>
</dbReference>
<keyword evidence="2" id="KW-0418">Kinase</keyword>
<evidence type="ECO:0000256" key="5">
    <source>
        <dbReference type="SAM" id="Phobius"/>
    </source>
</evidence>
<name>A0ABX1KCD0_9MICO</name>
<comment type="caution">
    <text evidence="7">The sequence shown here is derived from an EMBL/GenBank/DDBJ whole genome shotgun (WGS) entry which is preliminary data.</text>
</comment>
<feature type="transmembrane region" description="Helical" evidence="5">
    <location>
        <begin position="204"/>
        <end position="222"/>
    </location>
</feature>
<feature type="region of interest" description="Disordered" evidence="4">
    <location>
        <begin position="1"/>
        <end position="68"/>
    </location>
</feature>
<keyword evidence="3" id="KW-0902">Two-component regulatory system</keyword>
<evidence type="ECO:0000256" key="1">
    <source>
        <dbReference type="ARBA" id="ARBA00022679"/>
    </source>
</evidence>
<feature type="transmembrane region" description="Helical" evidence="5">
    <location>
        <begin position="90"/>
        <end position="115"/>
    </location>
</feature>
<dbReference type="RefSeq" id="WP_168912618.1">
    <property type="nucleotide sequence ID" value="NZ_JABACI010000002.1"/>
</dbReference>
<feature type="domain" description="Phage shock protein PspC N-terminal" evidence="6">
    <location>
        <begin position="68"/>
        <end position="118"/>
    </location>
</feature>
<protein>
    <submittedName>
        <fullName evidence="7">PspC domain-containing protein</fullName>
    </submittedName>
</protein>